<keyword evidence="6" id="KW-1185">Reference proteome</keyword>
<dbReference type="PANTHER" id="PTHR43736">
    <property type="entry name" value="ADP-RIBOSE PYROPHOSPHATASE"/>
    <property type="match status" value="1"/>
</dbReference>
<dbReference type="InterPro" id="IPR020476">
    <property type="entry name" value="Nudix_hydrolase"/>
</dbReference>
<dbReference type="SUPFAM" id="SSF55811">
    <property type="entry name" value="Nudix"/>
    <property type="match status" value="1"/>
</dbReference>
<dbReference type="Pfam" id="PF00293">
    <property type="entry name" value="NUDIX"/>
    <property type="match status" value="1"/>
</dbReference>
<evidence type="ECO:0000313" key="6">
    <source>
        <dbReference type="Proteomes" id="UP001431221"/>
    </source>
</evidence>
<dbReference type="Gene3D" id="3.90.79.10">
    <property type="entry name" value="Nucleoside Triphosphate Pyrophosphohydrolase"/>
    <property type="match status" value="1"/>
</dbReference>
<protein>
    <submittedName>
        <fullName evidence="5">NUDIX hydrolase</fullName>
    </submittedName>
</protein>
<comment type="similarity">
    <text evidence="3">Belongs to the Nudix hydrolase family.</text>
</comment>
<comment type="cofactor">
    <cofactor evidence="1">
        <name>Mg(2+)</name>
        <dbReference type="ChEBI" id="CHEBI:18420"/>
    </cofactor>
</comment>
<dbReference type="InterPro" id="IPR015797">
    <property type="entry name" value="NUDIX_hydrolase-like_dom_sf"/>
</dbReference>
<evidence type="ECO:0000259" key="4">
    <source>
        <dbReference type="PROSITE" id="PS51462"/>
    </source>
</evidence>
<evidence type="ECO:0000256" key="2">
    <source>
        <dbReference type="ARBA" id="ARBA00022801"/>
    </source>
</evidence>
<dbReference type="PRINTS" id="PR00502">
    <property type="entry name" value="NUDIXFAMILY"/>
</dbReference>
<name>A0ABT0GPT7_9HYPH</name>
<dbReference type="PROSITE" id="PS00893">
    <property type="entry name" value="NUDIX_BOX"/>
    <property type="match status" value="1"/>
</dbReference>
<dbReference type="EMBL" id="JALNMJ010000001">
    <property type="protein sequence ID" value="MCK7610858.1"/>
    <property type="molecule type" value="Genomic_DNA"/>
</dbReference>
<feature type="domain" description="Nudix hydrolase" evidence="4">
    <location>
        <begin position="8"/>
        <end position="139"/>
    </location>
</feature>
<keyword evidence="2 3" id="KW-0378">Hydrolase</keyword>
<proteinExistence type="inferred from homology"/>
<dbReference type="GO" id="GO:0016787">
    <property type="term" value="F:hydrolase activity"/>
    <property type="evidence" value="ECO:0007669"/>
    <property type="project" value="UniProtKB-KW"/>
</dbReference>
<comment type="caution">
    <text evidence="5">The sequence shown here is derived from an EMBL/GenBank/DDBJ whole genome shotgun (WGS) entry which is preliminary data.</text>
</comment>
<evidence type="ECO:0000313" key="5">
    <source>
        <dbReference type="EMBL" id="MCK7610858.1"/>
    </source>
</evidence>
<dbReference type="CDD" id="cd04673">
    <property type="entry name" value="NUDIX_ADPRase"/>
    <property type="match status" value="1"/>
</dbReference>
<sequence>MSRFYPDAPRAGVSVLCHREGRALLIKRGKAPYKDHWSLPGGLIELGETLQEAAARELLEETGVTAALGAPVETFDSIQRDDNGKVATHFILTVFCAAYLSGTPSAGDDAAELDWLLPEELAGRPTTPGTPERIRRLLDAVLARNIPQRQ</sequence>
<accession>A0ABT0GPT7</accession>
<evidence type="ECO:0000256" key="1">
    <source>
        <dbReference type="ARBA" id="ARBA00001946"/>
    </source>
</evidence>
<dbReference type="RefSeq" id="WP_248149902.1">
    <property type="nucleotide sequence ID" value="NZ_JALNMJ010000001.1"/>
</dbReference>
<organism evidence="5 6">
    <name type="scientific">Roseibium sediminicola</name>
    <dbReference type="NCBI Taxonomy" id="2933272"/>
    <lineage>
        <taxon>Bacteria</taxon>
        <taxon>Pseudomonadati</taxon>
        <taxon>Pseudomonadota</taxon>
        <taxon>Alphaproteobacteria</taxon>
        <taxon>Hyphomicrobiales</taxon>
        <taxon>Stappiaceae</taxon>
        <taxon>Roseibium</taxon>
    </lineage>
</organism>
<gene>
    <name evidence="5" type="ORF">M0H32_01685</name>
</gene>
<dbReference type="PROSITE" id="PS51462">
    <property type="entry name" value="NUDIX"/>
    <property type="match status" value="1"/>
</dbReference>
<reference evidence="5" key="1">
    <citation type="submission" date="2022-04" db="EMBL/GenBank/DDBJ databases">
        <title>Roseibium sp. CAU 1639 isolated from mud.</title>
        <authorList>
            <person name="Kim W."/>
        </authorList>
    </citation>
    <scope>NUCLEOTIDE SEQUENCE</scope>
    <source>
        <strain evidence="5">CAU 1639</strain>
    </source>
</reference>
<dbReference type="InterPro" id="IPR020084">
    <property type="entry name" value="NUDIX_hydrolase_CS"/>
</dbReference>
<dbReference type="InterPro" id="IPR000086">
    <property type="entry name" value="NUDIX_hydrolase_dom"/>
</dbReference>
<dbReference type="Proteomes" id="UP001431221">
    <property type="component" value="Unassembled WGS sequence"/>
</dbReference>
<evidence type="ECO:0000256" key="3">
    <source>
        <dbReference type="RuleBase" id="RU003476"/>
    </source>
</evidence>
<dbReference type="PANTHER" id="PTHR43736:SF1">
    <property type="entry name" value="DIHYDRONEOPTERIN TRIPHOSPHATE DIPHOSPHATASE"/>
    <property type="match status" value="1"/>
</dbReference>